<feature type="domain" description="C-type lectin" evidence="2">
    <location>
        <begin position="196"/>
        <end position="291"/>
    </location>
</feature>
<dbReference type="SMART" id="SM00034">
    <property type="entry name" value="CLECT"/>
    <property type="match status" value="2"/>
</dbReference>
<name>A0A914WHN9_9BILA</name>
<dbReference type="SUPFAM" id="SSF56436">
    <property type="entry name" value="C-type lectin-like"/>
    <property type="match status" value="2"/>
</dbReference>
<feature type="chain" id="PRO_5037757252" evidence="1">
    <location>
        <begin position="22"/>
        <end position="296"/>
    </location>
</feature>
<dbReference type="InterPro" id="IPR016187">
    <property type="entry name" value="CTDL_fold"/>
</dbReference>
<dbReference type="PANTHER" id="PTHR22803">
    <property type="entry name" value="MANNOSE, PHOSPHOLIPASE, LECTIN RECEPTOR RELATED"/>
    <property type="match status" value="1"/>
</dbReference>
<evidence type="ECO:0000259" key="2">
    <source>
        <dbReference type="PROSITE" id="PS50041"/>
    </source>
</evidence>
<evidence type="ECO:0000313" key="4">
    <source>
        <dbReference type="WBParaSite" id="PSAMB.scaffold4140size15560.g23529.t1"/>
    </source>
</evidence>
<feature type="domain" description="C-type lectin" evidence="2">
    <location>
        <begin position="33"/>
        <end position="158"/>
    </location>
</feature>
<protein>
    <submittedName>
        <fullName evidence="4">C-type lectin domain-containing protein</fullName>
    </submittedName>
</protein>
<feature type="signal peptide" evidence="1">
    <location>
        <begin position="1"/>
        <end position="21"/>
    </location>
</feature>
<keyword evidence="1" id="KW-0732">Signal</keyword>
<dbReference type="PROSITE" id="PS50041">
    <property type="entry name" value="C_TYPE_LECTIN_2"/>
    <property type="match status" value="2"/>
</dbReference>
<keyword evidence="3" id="KW-1185">Reference proteome</keyword>
<reference evidence="4" key="1">
    <citation type="submission" date="2022-11" db="UniProtKB">
        <authorList>
            <consortium name="WormBaseParasite"/>
        </authorList>
    </citation>
    <scope>IDENTIFICATION</scope>
</reference>
<accession>A0A914WHN9</accession>
<proteinExistence type="predicted"/>
<sequence>MFSARAVCLLLIVYFVQTSEADDACGEGACSYGDQYCYKVEFIPKNWTTGRDFCHQSMMMGFMADVHRSDVQSFLDMQTGTVDYWIGLNSLKIFGRWEWDVPDGAAYSRLDGYTNWAPGEPANDPNLRCVQVRHSGSNMGLCRIYDNICSIAKHTIHEFDYPFLNWNNKLYTTYNTYNIYSNYSNYNTYTTYRNTQPNAHLTSIASAIENANVDAVVTSTSSVSDCDQFWIGGSDFDQDGQFVWEDGSPWGYTKWALGQPDTTQQCISSTARTNGQWRTEPCGIKNCFICEMYMGG</sequence>
<dbReference type="Gene3D" id="3.10.100.10">
    <property type="entry name" value="Mannose-Binding Protein A, subunit A"/>
    <property type="match status" value="2"/>
</dbReference>
<dbReference type="Proteomes" id="UP000887566">
    <property type="component" value="Unplaced"/>
</dbReference>
<dbReference type="CDD" id="cd00037">
    <property type="entry name" value="CLECT"/>
    <property type="match status" value="2"/>
</dbReference>
<evidence type="ECO:0000256" key="1">
    <source>
        <dbReference type="SAM" id="SignalP"/>
    </source>
</evidence>
<organism evidence="3 4">
    <name type="scientific">Plectus sambesii</name>
    <dbReference type="NCBI Taxonomy" id="2011161"/>
    <lineage>
        <taxon>Eukaryota</taxon>
        <taxon>Metazoa</taxon>
        <taxon>Ecdysozoa</taxon>
        <taxon>Nematoda</taxon>
        <taxon>Chromadorea</taxon>
        <taxon>Plectida</taxon>
        <taxon>Plectina</taxon>
        <taxon>Plectoidea</taxon>
        <taxon>Plectidae</taxon>
        <taxon>Plectus</taxon>
    </lineage>
</organism>
<dbReference type="WBParaSite" id="PSAMB.scaffold4140size15560.g23529.t1">
    <property type="protein sequence ID" value="PSAMB.scaffold4140size15560.g23529.t1"/>
    <property type="gene ID" value="PSAMB.scaffold4140size15560.g23529"/>
</dbReference>
<evidence type="ECO:0000313" key="3">
    <source>
        <dbReference type="Proteomes" id="UP000887566"/>
    </source>
</evidence>
<dbReference type="Pfam" id="PF00059">
    <property type="entry name" value="Lectin_C"/>
    <property type="match status" value="2"/>
</dbReference>
<dbReference type="InterPro" id="IPR050111">
    <property type="entry name" value="C-type_lectin/snaclec_domain"/>
</dbReference>
<dbReference type="InterPro" id="IPR001304">
    <property type="entry name" value="C-type_lectin-like"/>
</dbReference>
<dbReference type="InterPro" id="IPR016186">
    <property type="entry name" value="C-type_lectin-like/link_sf"/>
</dbReference>
<dbReference type="AlphaFoldDB" id="A0A914WHN9"/>